<keyword evidence="4" id="KW-1185">Reference proteome</keyword>
<dbReference type="EMBL" id="OZ023712">
    <property type="protein sequence ID" value="CAK9861016.1"/>
    <property type="molecule type" value="Genomic_DNA"/>
</dbReference>
<organism evidence="3 4">
    <name type="scientific">Sphagnum jensenii</name>
    <dbReference type="NCBI Taxonomy" id="128206"/>
    <lineage>
        <taxon>Eukaryota</taxon>
        <taxon>Viridiplantae</taxon>
        <taxon>Streptophyta</taxon>
        <taxon>Embryophyta</taxon>
        <taxon>Bryophyta</taxon>
        <taxon>Sphagnophytina</taxon>
        <taxon>Sphagnopsida</taxon>
        <taxon>Sphagnales</taxon>
        <taxon>Sphagnaceae</taxon>
        <taxon>Sphagnum</taxon>
    </lineage>
</organism>
<evidence type="ECO:0000256" key="1">
    <source>
        <dbReference type="SAM" id="MobiDB-lite"/>
    </source>
</evidence>
<dbReference type="PANTHER" id="PTHR33494:SF1">
    <property type="entry name" value="C2H2-TYPE DOMAIN-CONTAINING PROTEIN-RELATED"/>
    <property type="match status" value="1"/>
</dbReference>
<dbReference type="Pfam" id="PF24818">
    <property type="entry name" value="PH_TRF2_HOY1"/>
    <property type="match status" value="1"/>
</dbReference>
<sequence length="605" mass="66476">MVAYEAPATMQTKYRFAARKVRDDPPQGSAAAAVVSAAVSVVQDWRDNPLLFPGRLRRSMQVLHATPTMATPKPEPHPLGAEEGGEDAEEFDYYPHAPRKRYKMYDSSLPDSQPSLTRKKEKMSSRMLPPMMPPVSVVPSSVPFNPLEEPSPLGLTLRKTPSLLNLITLQLAQSTSSAPASDAPSCESLDQEGLWKSGGRVEKCLLVPAAGSVAAHDKLKASNFPASTLKIGTWERISRYEGDLVAKCYYAKHKLVWEVLDNGLKSKMEIQWSDISAMKATFPESLPASLEIEVSQPPLFFKETNPQPRKHTLWQATSDFTGGQATTCKRHSLQFPEGVLNKHYEKLVQCDTRLKALVEGTLVVGPSLPCDQTDSMFEGWSALHLSKTLSPLAHAFEGLSYQPQMLLSHYSSLQQRHKMTGLIPEPQADSSSVDVQMSNMSSPSSVVGIQGSEEGGNSDCEEYCIKEEFPTSTPICNVNPTYSLPMYYYNHEQKPSLNDFSGSSDVSASNRKILDKISQVLLGDSYATFSNEQAILLAARMQSMQAVLTKDFQTGPVSHPQTEGFVSDVHYNYLDTDSGQDSGLDYDQSDIGIESFIGPTKGAAF</sequence>
<name>A0ABP1AEQ0_9BRYO</name>
<feature type="domain" description="TRF2/HOY1 PH-like" evidence="2">
    <location>
        <begin position="223"/>
        <end position="341"/>
    </location>
</feature>
<feature type="region of interest" description="Disordered" evidence="1">
    <location>
        <begin position="104"/>
        <end position="132"/>
    </location>
</feature>
<evidence type="ECO:0000313" key="3">
    <source>
        <dbReference type="EMBL" id="CAK9861016.1"/>
    </source>
</evidence>
<dbReference type="PANTHER" id="PTHR33494">
    <property type="entry name" value="OS02G0793800 PROTEIN"/>
    <property type="match status" value="1"/>
</dbReference>
<dbReference type="Proteomes" id="UP001497522">
    <property type="component" value="Chromosome 11"/>
</dbReference>
<dbReference type="InterPro" id="IPR057939">
    <property type="entry name" value="TRF2_HOY1_PH"/>
</dbReference>
<protein>
    <recommendedName>
        <fullName evidence="2">TRF2/HOY1 PH-like domain-containing protein</fullName>
    </recommendedName>
</protein>
<evidence type="ECO:0000313" key="4">
    <source>
        <dbReference type="Proteomes" id="UP001497522"/>
    </source>
</evidence>
<accession>A0ABP1AEQ0</accession>
<reference evidence="3" key="1">
    <citation type="submission" date="2024-03" db="EMBL/GenBank/DDBJ databases">
        <authorList>
            <consortium name="ELIXIR-Norway"/>
            <consortium name="Elixir Norway"/>
        </authorList>
    </citation>
    <scope>NUCLEOTIDE SEQUENCE</scope>
</reference>
<feature type="region of interest" description="Disordered" evidence="1">
    <location>
        <begin position="68"/>
        <end position="87"/>
    </location>
</feature>
<gene>
    <name evidence="3" type="ORF">CSSPJE1EN2_LOCUS4011</name>
</gene>
<proteinExistence type="predicted"/>
<evidence type="ECO:0000259" key="2">
    <source>
        <dbReference type="Pfam" id="PF24818"/>
    </source>
</evidence>